<feature type="compositionally biased region" description="Polar residues" evidence="1">
    <location>
        <begin position="108"/>
        <end position="118"/>
    </location>
</feature>
<dbReference type="AlphaFoldDB" id="A0A9D4BRV2"/>
<feature type="region of interest" description="Disordered" evidence="1">
    <location>
        <begin position="33"/>
        <end position="128"/>
    </location>
</feature>
<feature type="compositionally biased region" description="Low complexity" evidence="1">
    <location>
        <begin position="92"/>
        <end position="107"/>
    </location>
</feature>
<evidence type="ECO:0000256" key="1">
    <source>
        <dbReference type="SAM" id="MobiDB-lite"/>
    </source>
</evidence>
<protein>
    <submittedName>
        <fullName evidence="2">Uncharacterized protein</fullName>
    </submittedName>
</protein>
<comment type="caution">
    <text evidence="2">The sequence shown here is derived from an EMBL/GenBank/DDBJ whole genome shotgun (WGS) entry which is preliminary data.</text>
</comment>
<gene>
    <name evidence="2" type="ORF">DPMN_078065</name>
</gene>
<sequence>MSTTNQRPNLEQIAKQLVGKSEAEILTILKNKFPEKEAEQLIIKPTPPVQPSPTPVQPTKPKQVMNPPPTQQQQSQQAKTHKPTINANNPVTPKQQQQTPLRTQFQRHNWQPKNNESSPLHIHRKNLI</sequence>
<dbReference type="EMBL" id="JAIWYP010000015">
    <property type="protein sequence ID" value="KAH3703037.1"/>
    <property type="molecule type" value="Genomic_DNA"/>
</dbReference>
<feature type="compositionally biased region" description="Pro residues" evidence="1">
    <location>
        <begin position="45"/>
        <end position="58"/>
    </location>
</feature>
<reference evidence="2" key="2">
    <citation type="submission" date="2020-11" db="EMBL/GenBank/DDBJ databases">
        <authorList>
            <person name="McCartney M.A."/>
            <person name="Auch B."/>
            <person name="Kono T."/>
            <person name="Mallez S."/>
            <person name="Becker A."/>
            <person name="Gohl D.M."/>
            <person name="Silverstein K.A.T."/>
            <person name="Koren S."/>
            <person name="Bechman K.B."/>
            <person name="Herman A."/>
            <person name="Abrahante J.E."/>
            <person name="Garbe J."/>
        </authorList>
    </citation>
    <scope>NUCLEOTIDE SEQUENCE</scope>
    <source>
        <strain evidence="2">Duluth1</strain>
        <tissue evidence="2">Whole animal</tissue>
    </source>
</reference>
<name>A0A9D4BRV2_DREPO</name>
<proteinExistence type="predicted"/>
<reference evidence="2" key="1">
    <citation type="journal article" date="2019" name="bioRxiv">
        <title>The Genome of the Zebra Mussel, Dreissena polymorpha: A Resource for Invasive Species Research.</title>
        <authorList>
            <person name="McCartney M.A."/>
            <person name="Auch B."/>
            <person name="Kono T."/>
            <person name="Mallez S."/>
            <person name="Zhang Y."/>
            <person name="Obille A."/>
            <person name="Becker A."/>
            <person name="Abrahante J.E."/>
            <person name="Garbe J."/>
            <person name="Badalamenti J.P."/>
            <person name="Herman A."/>
            <person name="Mangelson H."/>
            <person name="Liachko I."/>
            <person name="Sullivan S."/>
            <person name="Sone E.D."/>
            <person name="Koren S."/>
            <person name="Silverstein K.A.T."/>
            <person name="Beckman K.B."/>
            <person name="Gohl D.M."/>
        </authorList>
    </citation>
    <scope>NUCLEOTIDE SEQUENCE</scope>
    <source>
        <strain evidence="2">Duluth1</strain>
        <tissue evidence="2">Whole animal</tissue>
    </source>
</reference>
<evidence type="ECO:0000313" key="3">
    <source>
        <dbReference type="Proteomes" id="UP000828390"/>
    </source>
</evidence>
<accession>A0A9D4BRV2</accession>
<dbReference type="Proteomes" id="UP000828390">
    <property type="component" value="Unassembled WGS sequence"/>
</dbReference>
<keyword evidence="3" id="KW-1185">Reference proteome</keyword>
<organism evidence="2 3">
    <name type="scientific">Dreissena polymorpha</name>
    <name type="common">Zebra mussel</name>
    <name type="synonym">Mytilus polymorpha</name>
    <dbReference type="NCBI Taxonomy" id="45954"/>
    <lineage>
        <taxon>Eukaryota</taxon>
        <taxon>Metazoa</taxon>
        <taxon>Spiralia</taxon>
        <taxon>Lophotrochozoa</taxon>
        <taxon>Mollusca</taxon>
        <taxon>Bivalvia</taxon>
        <taxon>Autobranchia</taxon>
        <taxon>Heteroconchia</taxon>
        <taxon>Euheterodonta</taxon>
        <taxon>Imparidentia</taxon>
        <taxon>Neoheterodontei</taxon>
        <taxon>Myida</taxon>
        <taxon>Dreissenoidea</taxon>
        <taxon>Dreissenidae</taxon>
        <taxon>Dreissena</taxon>
    </lineage>
</organism>
<evidence type="ECO:0000313" key="2">
    <source>
        <dbReference type="EMBL" id="KAH3703037.1"/>
    </source>
</evidence>